<evidence type="ECO:0000313" key="2">
    <source>
        <dbReference type="Proteomes" id="UP000001070"/>
    </source>
</evidence>
<name>B4JZF9_DROGR</name>
<dbReference type="SMART" id="SM00697">
    <property type="entry name" value="DM8"/>
    <property type="match status" value="1"/>
</dbReference>
<dbReference type="Proteomes" id="UP000001070">
    <property type="component" value="Unassembled WGS sequence"/>
</dbReference>
<dbReference type="PhylomeDB" id="B4JZF9"/>
<organism evidence="2">
    <name type="scientific">Drosophila grimshawi</name>
    <name type="common">Hawaiian fruit fly</name>
    <name type="synonym">Idiomyia grimshawi</name>
    <dbReference type="NCBI Taxonomy" id="7222"/>
    <lineage>
        <taxon>Eukaryota</taxon>
        <taxon>Metazoa</taxon>
        <taxon>Ecdysozoa</taxon>
        <taxon>Arthropoda</taxon>
        <taxon>Hexapoda</taxon>
        <taxon>Insecta</taxon>
        <taxon>Pterygota</taxon>
        <taxon>Neoptera</taxon>
        <taxon>Endopterygota</taxon>
        <taxon>Diptera</taxon>
        <taxon>Brachycera</taxon>
        <taxon>Muscomorpha</taxon>
        <taxon>Ephydroidea</taxon>
        <taxon>Drosophilidae</taxon>
        <taxon>Drosophila</taxon>
        <taxon>Hawaiian Drosophila</taxon>
    </lineage>
</organism>
<protein>
    <submittedName>
        <fullName evidence="1">GH25133</fullName>
    </submittedName>
</protein>
<evidence type="ECO:0000313" key="1">
    <source>
        <dbReference type="EMBL" id="EDV94081.1"/>
    </source>
</evidence>
<dbReference type="eggNOG" id="ENOG502T9E6">
    <property type="taxonomic scope" value="Eukaryota"/>
</dbReference>
<dbReference type="InterPro" id="IPR010512">
    <property type="entry name" value="DUF1091"/>
</dbReference>
<dbReference type="PANTHER" id="PTHR20898:SF0">
    <property type="entry name" value="DAEDALUS ON 3-RELATED"/>
    <property type="match status" value="1"/>
</dbReference>
<reference evidence="1 2" key="1">
    <citation type="journal article" date="2007" name="Nature">
        <title>Evolution of genes and genomes on the Drosophila phylogeny.</title>
        <authorList>
            <consortium name="Drosophila 12 Genomes Consortium"/>
            <person name="Clark A.G."/>
            <person name="Eisen M.B."/>
            <person name="Smith D.R."/>
            <person name="Bergman C.M."/>
            <person name="Oliver B."/>
            <person name="Markow T.A."/>
            <person name="Kaufman T.C."/>
            <person name="Kellis M."/>
            <person name="Gelbart W."/>
            <person name="Iyer V.N."/>
            <person name="Pollard D.A."/>
            <person name="Sackton T.B."/>
            <person name="Larracuente A.M."/>
            <person name="Singh N.D."/>
            <person name="Abad J.P."/>
            <person name="Abt D.N."/>
            <person name="Adryan B."/>
            <person name="Aguade M."/>
            <person name="Akashi H."/>
            <person name="Anderson W.W."/>
            <person name="Aquadro C.F."/>
            <person name="Ardell D.H."/>
            <person name="Arguello R."/>
            <person name="Artieri C.G."/>
            <person name="Barbash D.A."/>
            <person name="Barker D."/>
            <person name="Barsanti P."/>
            <person name="Batterham P."/>
            <person name="Batzoglou S."/>
            <person name="Begun D."/>
            <person name="Bhutkar A."/>
            <person name="Blanco E."/>
            <person name="Bosak S.A."/>
            <person name="Bradley R.K."/>
            <person name="Brand A.D."/>
            <person name="Brent M.R."/>
            <person name="Brooks A.N."/>
            <person name="Brown R.H."/>
            <person name="Butlin R.K."/>
            <person name="Caggese C."/>
            <person name="Calvi B.R."/>
            <person name="Bernardo de Carvalho A."/>
            <person name="Caspi A."/>
            <person name="Castrezana S."/>
            <person name="Celniker S.E."/>
            <person name="Chang J.L."/>
            <person name="Chapple C."/>
            <person name="Chatterji S."/>
            <person name="Chinwalla A."/>
            <person name="Civetta A."/>
            <person name="Clifton S.W."/>
            <person name="Comeron J.M."/>
            <person name="Costello J.C."/>
            <person name="Coyne J.A."/>
            <person name="Daub J."/>
            <person name="David R.G."/>
            <person name="Delcher A.L."/>
            <person name="Delehaunty K."/>
            <person name="Do C.B."/>
            <person name="Ebling H."/>
            <person name="Edwards K."/>
            <person name="Eickbush T."/>
            <person name="Evans J.D."/>
            <person name="Filipski A."/>
            <person name="Findeiss S."/>
            <person name="Freyhult E."/>
            <person name="Fulton L."/>
            <person name="Fulton R."/>
            <person name="Garcia A.C."/>
            <person name="Gardiner A."/>
            <person name="Garfield D.A."/>
            <person name="Garvin B.E."/>
            <person name="Gibson G."/>
            <person name="Gilbert D."/>
            <person name="Gnerre S."/>
            <person name="Godfrey J."/>
            <person name="Good R."/>
            <person name="Gotea V."/>
            <person name="Gravely B."/>
            <person name="Greenberg A.J."/>
            <person name="Griffiths-Jones S."/>
            <person name="Gross S."/>
            <person name="Guigo R."/>
            <person name="Gustafson E.A."/>
            <person name="Haerty W."/>
            <person name="Hahn M.W."/>
            <person name="Halligan D.L."/>
            <person name="Halpern A.L."/>
            <person name="Halter G.M."/>
            <person name="Han M.V."/>
            <person name="Heger A."/>
            <person name="Hillier L."/>
            <person name="Hinrichs A.S."/>
            <person name="Holmes I."/>
            <person name="Hoskins R.A."/>
            <person name="Hubisz M.J."/>
            <person name="Hultmark D."/>
            <person name="Huntley M.A."/>
            <person name="Jaffe D.B."/>
            <person name="Jagadeeshan S."/>
            <person name="Jeck W.R."/>
            <person name="Johnson J."/>
            <person name="Jones C.D."/>
            <person name="Jordan W.C."/>
            <person name="Karpen G.H."/>
            <person name="Kataoka E."/>
            <person name="Keightley P.D."/>
            <person name="Kheradpour P."/>
            <person name="Kirkness E.F."/>
            <person name="Koerich L.B."/>
            <person name="Kristiansen K."/>
            <person name="Kudrna D."/>
            <person name="Kulathinal R.J."/>
            <person name="Kumar S."/>
            <person name="Kwok R."/>
            <person name="Lander E."/>
            <person name="Langley C.H."/>
            <person name="Lapoint R."/>
            <person name="Lazzaro B.P."/>
            <person name="Lee S.J."/>
            <person name="Levesque L."/>
            <person name="Li R."/>
            <person name="Lin C.F."/>
            <person name="Lin M.F."/>
            <person name="Lindblad-Toh K."/>
            <person name="Llopart A."/>
            <person name="Long M."/>
            <person name="Low L."/>
            <person name="Lozovsky E."/>
            <person name="Lu J."/>
            <person name="Luo M."/>
            <person name="Machado C.A."/>
            <person name="Makalowski W."/>
            <person name="Marzo M."/>
            <person name="Matsuda M."/>
            <person name="Matzkin L."/>
            <person name="McAllister B."/>
            <person name="McBride C.S."/>
            <person name="McKernan B."/>
            <person name="McKernan K."/>
            <person name="Mendez-Lago M."/>
            <person name="Minx P."/>
            <person name="Mollenhauer M.U."/>
            <person name="Montooth K."/>
            <person name="Mount S.M."/>
            <person name="Mu X."/>
            <person name="Myers E."/>
            <person name="Negre B."/>
            <person name="Newfeld S."/>
            <person name="Nielsen R."/>
            <person name="Noor M.A."/>
            <person name="O'Grady P."/>
            <person name="Pachter L."/>
            <person name="Papaceit M."/>
            <person name="Parisi M.J."/>
            <person name="Parisi M."/>
            <person name="Parts L."/>
            <person name="Pedersen J.S."/>
            <person name="Pesole G."/>
            <person name="Phillippy A.M."/>
            <person name="Ponting C.P."/>
            <person name="Pop M."/>
            <person name="Porcelli D."/>
            <person name="Powell J.R."/>
            <person name="Prohaska S."/>
            <person name="Pruitt K."/>
            <person name="Puig M."/>
            <person name="Quesneville H."/>
            <person name="Ram K.R."/>
            <person name="Rand D."/>
            <person name="Rasmussen M.D."/>
            <person name="Reed L.K."/>
            <person name="Reenan R."/>
            <person name="Reily A."/>
            <person name="Remington K.A."/>
            <person name="Rieger T.T."/>
            <person name="Ritchie M.G."/>
            <person name="Robin C."/>
            <person name="Rogers Y.H."/>
            <person name="Rohde C."/>
            <person name="Rozas J."/>
            <person name="Rubenfield M.J."/>
            <person name="Ruiz A."/>
            <person name="Russo S."/>
            <person name="Salzberg S.L."/>
            <person name="Sanchez-Gracia A."/>
            <person name="Saranga D.J."/>
            <person name="Sato H."/>
            <person name="Schaeffer S.W."/>
            <person name="Schatz M.C."/>
            <person name="Schlenke T."/>
            <person name="Schwartz R."/>
            <person name="Segarra C."/>
            <person name="Singh R.S."/>
            <person name="Sirot L."/>
            <person name="Sirota M."/>
            <person name="Sisneros N.B."/>
            <person name="Smith C.D."/>
            <person name="Smith T.F."/>
            <person name="Spieth J."/>
            <person name="Stage D.E."/>
            <person name="Stark A."/>
            <person name="Stephan W."/>
            <person name="Strausberg R.L."/>
            <person name="Strempel S."/>
            <person name="Sturgill D."/>
            <person name="Sutton G."/>
            <person name="Sutton G.G."/>
            <person name="Tao W."/>
            <person name="Teichmann S."/>
            <person name="Tobari Y.N."/>
            <person name="Tomimura Y."/>
            <person name="Tsolas J.M."/>
            <person name="Valente V.L."/>
            <person name="Venter E."/>
            <person name="Venter J.C."/>
            <person name="Vicario S."/>
            <person name="Vieira F.G."/>
            <person name="Vilella A.J."/>
            <person name="Villasante A."/>
            <person name="Walenz B."/>
            <person name="Wang J."/>
            <person name="Wasserman M."/>
            <person name="Watts T."/>
            <person name="Wilson D."/>
            <person name="Wilson R.K."/>
            <person name="Wing R.A."/>
            <person name="Wolfner M.F."/>
            <person name="Wong A."/>
            <person name="Wong G.K."/>
            <person name="Wu C.I."/>
            <person name="Wu G."/>
            <person name="Yamamoto D."/>
            <person name="Yang H.P."/>
            <person name="Yang S.P."/>
            <person name="Yorke J.A."/>
            <person name="Yoshida K."/>
            <person name="Zdobnov E."/>
            <person name="Zhang P."/>
            <person name="Zhang Y."/>
            <person name="Zimin A.V."/>
            <person name="Baldwin J."/>
            <person name="Abdouelleil A."/>
            <person name="Abdulkadir J."/>
            <person name="Abebe A."/>
            <person name="Abera B."/>
            <person name="Abreu J."/>
            <person name="Acer S.C."/>
            <person name="Aftuck L."/>
            <person name="Alexander A."/>
            <person name="An P."/>
            <person name="Anderson E."/>
            <person name="Anderson S."/>
            <person name="Arachi H."/>
            <person name="Azer M."/>
            <person name="Bachantsang P."/>
            <person name="Barry A."/>
            <person name="Bayul T."/>
            <person name="Berlin A."/>
            <person name="Bessette D."/>
            <person name="Bloom T."/>
            <person name="Blye J."/>
            <person name="Boguslavskiy L."/>
            <person name="Bonnet C."/>
            <person name="Boukhgalter B."/>
            <person name="Bourzgui I."/>
            <person name="Brown A."/>
            <person name="Cahill P."/>
            <person name="Channer S."/>
            <person name="Cheshatsang Y."/>
            <person name="Chuda L."/>
            <person name="Citroen M."/>
            <person name="Collymore A."/>
            <person name="Cooke P."/>
            <person name="Costello M."/>
            <person name="D'Aco K."/>
            <person name="Daza R."/>
            <person name="De Haan G."/>
            <person name="DeGray S."/>
            <person name="DeMaso C."/>
            <person name="Dhargay N."/>
            <person name="Dooley K."/>
            <person name="Dooley E."/>
            <person name="Doricent M."/>
            <person name="Dorje P."/>
            <person name="Dorjee K."/>
            <person name="Dupes A."/>
            <person name="Elong R."/>
            <person name="Falk J."/>
            <person name="Farina A."/>
            <person name="Faro S."/>
            <person name="Ferguson D."/>
            <person name="Fisher S."/>
            <person name="Foley C.D."/>
            <person name="Franke A."/>
            <person name="Friedrich D."/>
            <person name="Gadbois L."/>
            <person name="Gearin G."/>
            <person name="Gearin C.R."/>
            <person name="Giannoukos G."/>
            <person name="Goode T."/>
            <person name="Graham J."/>
            <person name="Grandbois E."/>
            <person name="Grewal S."/>
            <person name="Gyaltsen K."/>
            <person name="Hafez N."/>
            <person name="Hagos B."/>
            <person name="Hall J."/>
            <person name="Henson C."/>
            <person name="Hollinger A."/>
            <person name="Honan T."/>
            <person name="Huard M.D."/>
            <person name="Hughes L."/>
            <person name="Hurhula B."/>
            <person name="Husby M.E."/>
            <person name="Kamat A."/>
            <person name="Kanga B."/>
            <person name="Kashin S."/>
            <person name="Khazanovich D."/>
            <person name="Kisner P."/>
            <person name="Lance K."/>
            <person name="Lara M."/>
            <person name="Lee W."/>
            <person name="Lennon N."/>
            <person name="Letendre F."/>
            <person name="LeVine R."/>
            <person name="Lipovsky A."/>
            <person name="Liu X."/>
            <person name="Liu J."/>
            <person name="Liu S."/>
            <person name="Lokyitsang T."/>
            <person name="Lokyitsang Y."/>
            <person name="Lubonja R."/>
            <person name="Lui A."/>
            <person name="MacDonald P."/>
            <person name="Magnisalis V."/>
            <person name="Maru K."/>
            <person name="Matthews C."/>
            <person name="McCusker W."/>
            <person name="McDonough S."/>
            <person name="Mehta T."/>
            <person name="Meldrim J."/>
            <person name="Meneus L."/>
            <person name="Mihai O."/>
            <person name="Mihalev A."/>
            <person name="Mihova T."/>
            <person name="Mittelman R."/>
            <person name="Mlenga V."/>
            <person name="Montmayeur A."/>
            <person name="Mulrain L."/>
            <person name="Navidi A."/>
            <person name="Naylor J."/>
            <person name="Negash T."/>
            <person name="Nguyen T."/>
            <person name="Nguyen N."/>
            <person name="Nicol R."/>
            <person name="Norbu C."/>
            <person name="Norbu N."/>
            <person name="Novod N."/>
            <person name="O'Neill B."/>
            <person name="Osman S."/>
            <person name="Markiewicz E."/>
            <person name="Oyono O.L."/>
            <person name="Patti C."/>
            <person name="Phunkhang P."/>
            <person name="Pierre F."/>
            <person name="Priest M."/>
            <person name="Raghuraman S."/>
            <person name="Rege F."/>
            <person name="Reyes R."/>
            <person name="Rise C."/>
            <person name="Rogov P."/>
            <person name="Ross K."/>
            <person name="Ryan E."/>
            <person name="Settipalli S."/>
            <person name="Shea T."/>
            <person name="Sherpa N."/>
            <person name="Shi L."/>
            <person name="Shih D."/>
            <person name="Sparrow T."/>
            <person name="Spaulding J."/>
            <person name="Stalker J."/>
            <person name="Stange-Thomann N."/>
            <person name="Stavropoulos S."/>
            <person name="Stone C."/>
            <person name="Strader C."/>
            <person name="Tesfaye S."/>
            <person name="Thomson T."/>
            <person name="Thoulutsang Y."/>
            <person name="Thoulutsang D."/>
            <person name="Topham K."/>
            <person name="Topping I."/>
            <person name="Tsamla T."/>
            <person name="Vassiliev H."/>
            <person name="Vo A."/>
            <person name="Wangchuk T."/>
            <person name="Wangdi T."/>
            <person name="Weiand M."/>
            <person name="Wilkinson J."/>
            <person name="Wilson A."/>
            <person name="Yadav S."/>
            <person name="Young G."/>
            <person name="Yu Q."/>
            <person name="Zembek L."/>
            <person name="Zhong D."/>
            <person name="Zimmer A."/>
            <person name="Zwirko Z."/>
            <person name="Jaffe D.B."/>
            <person name="Alvarez P."/>
            <person name="Brockman W."/>
            <person name="Butler J."/>
            <person name="Chin C."/>
            <person name="Gnerre S."/>
            <person name="Grabherr M."/>
            <person name="Kleber M."/>
            <person name="Mauceli E."/>
            <person name="MacCallum I."/>
        </authorList>
    </citation>
    <scope>NUCLEOTIDE SEQUENCE [LARGE SCALE GENOMIC DNA]</scope>
    <source>
        <strain evidence="2">Tucson 15287-2541.00</strain>
    </source>
</reference>
<dbReference type="Pfam" id="PF06477">
    <property type="entry name" value="DUF1091"/>
    <property type="match status" value="1"/>
</dbReference>
<accession>B4JZF9</accession>
<feature type="non-terminal residue" evidence="1">
    <location>
        <position position="1"/>
    </location>
</feature>
<dbReference type="OMA" id="ECLNYMP"/>
<gene>
    <name evidence="1" type="primary">Dgri\GH25133</name>
    <name evidence="1" type="ORF">Dgri_GH25133</name>
</gene>
<proteinExistence type="predicted"/>
<dbReference type="HOGENOM" id="CLU_1671196_0_0_1"/>
<sequence>IIAEFTKIECENQNPTIMQTLNCQINKTASNLSSFHMKAVSAEDLTNLDGLYILAIKRGNSYFNHTSIKMNYCEALHKSYREFTIKMVFEGLRHVSNFPVDCPFKKNVPYYINGFTFDPKAIPSYMCIRLSFRMDAKIFFNRKNLFRIRVYGEVKPN</sequence>
<dbReference type="InParanoid" id="B4JZF9"/>
<dbReference type="PANTHER" id="PTHR20898">
    <property type="entry name" value="DAEDALUS ON 3-RELATED-RELATED"/>
    <property type="match status" value="1"/>
</dbReference>
<keyword evidence="2" id="KW-1185">Reference proteome</keyword>
<dbReference type="AlphaFoldDB" id="B4JZF9"/>
<dbReference type="EMBL" id="CH916379">
    <property type="protein sequence ID" value="EDV94081.1"/>
    <property type="molecule type" value="Genomic_DNA"/>
</dbReference>